<comment type="similarity">
    <text evidence="2">Belongs to the cytochrome P450 family.</text>
</comment>
<dbReference type="SUPFAM" id="SSF49899">
    <property type="entry name" value="Concanavalin A-like lectins/glucanases"/>
    <property type="match status" value="1"/>
</dbReference>
<dbReference type="InterPro" id="IPR001128">
    <property type="entry name" value="Cyt_P450"/>
</dbReference>
<accession>A0A8C7ND98</accession>
<evidence type="ECO:0000256" key="14">
    <source>
        <dbReference type="ARBA" id="ARBA00048642"/>
    </source>
</evidence>
<dbReference type="GO" id="GO:0005506">
    <property type="term" value="F:iron ion binding"/>
    <property type="evidence" value="ECO:0007669"/>
    <property type="project" value="InterPro"/>
</dbReference>
<comment type="subcellular location">
    <subcellularLocation>
        <location evidence="1">Endoplasmic reticulum membrane</location>
    </subcellularLocation>
</comment>
<reference evidence="19" key="2">
    <citation type="submission" date="2025-08" db="UniProtKB">
        <authorList>
            <consortium name="Ensembl"/>
        </authorList>
    </citation>
    <scope>IDENTIFICATION</scope>
</reference>
<sequence>MAVIDAVLDRLLDGLLGLGRLLSPLCSLYVLLQLSALVVLLLLSLRVVCLLWSHAQFTRRLRCFSKPPTQNWLMGHLGEMRSTEEGLQAVDQLVRTYSHSCSWFLGPFYSLVRLFHPDYIKPLLLAPASITVKDELFYGFLRPWLGQSLLLSNGEDWSRRRRLLTPAFHFDILKNYVKIFNHSSDIMHSKWRRLVAEGESRQDMFNHISLMTLDSLLRCTFSYNSNCQESSSEYIAAIFELSTLVIERRGRILHHWDYLYWRSPEGQRFKQACSVVHGFTRTVVQERRAQLLHRGEPESHTDTTGGEEKKKKRVADFIDLLLLSKDEDGHGLTDEEIKAEADTFMFGGHDTTASGISWVLYNLSQHQDYQDRCRAEVNDLLQDRKTEDLDWEDLSSLPFTTMCIKESLRLHSPVSAVTRRYTKDMTVPGGRVIPQGSICLVSIYGNHHNPEIWPDPDVYNPMRFDPENSKDRSSHAFIPFSSGPRNCIGQKFAMAELRVVVALTLRRFRLTPGGVERELTSALRPLQEKLEALNTVKQTCEESAEHIKSQAQQTECLVQQQFEKLHQFLRDEEAAVISALKEEEQEKTQGMRDRIDRTTDQINSLAEAIEVTVEAMDTSDDIIFLKNFKRTSERTQVTVQEPEEVTGALLDVAKHLGCLNYRVWERMQDVITYTPVTLDPNTADVCLSLSDDLTSLRYTEEEERLPDNPERFCYYECVLGSEGFNSGRHTWDVEVGVNSEWAVGVAWETVSRKEWFPPSPERGLWTICYYGGEYRARTATATPLVLKRRPQEVRVQLDWDRGRVIFSDASDNTLIYKFQHKFTQRVFPYFSNTCKRHPLRISAGKVTVTAE</sequence>
<dbReference type="InterPro" id="IPR017972">
    <property type="entry name" value="Cyt_P450_CS"/>
</dbReference>
<keyword evidence="7" id="KW-0560">Oxidoreductase</keyword>
<comment type="catalytic activity">
    <reaction evidence="13">
        <text>testosterone + 3 reduced [NADPH--hemoprotein reductase] + 3 O2 = 17beta-estradiol + formate + 3 oxidized [NADPH--hemoprotein reductase] + 4 H2O + 4 H(+)</text>
        <dbReference type="Rhea" id="RHEA:38191"/>
        <dbReference type="Rhea" id="RHEA-COMP:11964"/>
        <dbReference type="Rhea" id="RHEA-COMP:11965"/>
        <dbReference type="ChEBI" id="CHEBI:15377"/>
        <dbReference type="ChEBI" id="CHEBI:15378"/>
        <dbReference type="ChEBI" id="CHEBI:15379"/>
        <dbReference type="ChEBI" id="CHEBI:15740"/>
        <dbReference type="ChEBI" id="CHEBI:16469"/>
        <dbReference type="ChEBI" id="CHEBI:17347"/>
        <dbReference type="ChEBI" id="CHEBI:57618"/>
        <dbReference type="ChEBI" id="CHEBI:58210"/>
        <dbReference type="EC" id="1.14.14.14"/>
    </reaction>
</comment>
<evidence type="ECO:0000256" key="8">
    <source>
        <dbReference type="ARBA" id="ARBA00023136"/>
    </source>
</evidence>
<dbReference type="InterPro" id="IPR002401">
    <property type="entry name" value="Cyt_P450_E_grp-I"/>
</dbReference>
<dbReference type="InterPro" id="IPR013320">
    <property type="entry name" value="ConA-like_dom_sf"/>
</dbReference>
<dbReference type="InterPro" id="IPR003877">
    <property type="entry name" value="SPRY_dom"/>
</dbReference>
<dbReference type="SMART" id="SM00589">
    <property type="entry name" value="PRY"/>
    <property type="match status" value="1"/>
</dbReference>
<dbReference type="PRINTS" id="PR00385">
    <property type="entry name" value="P450"/>
</dbReference>
<dbReference type="Pfam" id="PF13765">
    <property type="entry name" value="PRY"/>
    <property type="match status" value="1"/>
</dbReference>
<dbReference type="Ensembl" id="ENSOMYT00000002097.2">
    <property type="protein sequence ID" value="ENSOMYP00000001882.2"/>
    <property type="gene ID" value="ENSOMYG00000001005.2"/>
</dbReference>
<evidence type="ECO:0000256" key="9">
    <source>
        <dbReference type="ARBA" id="ARBA00037202"/>
    </source>
</evidence>
<evidence type="ECO:0000256" key="1">
    <source>
        <dbReference type="ARBA" id="ARBA00004586"/>
    </source>
</evidence>
<protein>
    <recommendedName>
        <fullName evidence="10">aromatase</fullName>
        <ecNumber evidence="10">1.14.14.14</ecNumber>
    </recommendedName>
    <alternativeName>
        <fullName evidence="12">Cytochrome P-450AROM</fullName>
    </alternativeName>
    <alternativeName>
        <fullName evidence="11">Estrogen synthase</fullName>
    </alternativeName>
</protein>
<comment type="catalytic activity">
    <reaction evidence="14">
        <text>androst-4-ene-3,17-dione + 3 reduced [NADPH--hemoprotein reductase] + 3 O2 = estrone + formate + 3 oxidized [NADPH--hemoprotein reductase] + 4 H2O + 4 H(+)</text>
        <dbReference type="Rhea" id="RHEA:38195"/>
        <dbReference type="Rhea" id="RHEA-COMP:11964"/>
        <dbReference type="Rhea" id="RHEA-COMP:11965"/>
        <dbReference type="ChEBI" id="CHEBI:15377"/>
        <dbReference type="ChEBI" id="CHEBI:15378"/>
        <dbReference type="ChEBI" id="CHEBI:15379"/>
        <dbReference type="ChEBI" id="CHEBI:15740"/>
        <dbReference type="ChEBI" id="CHEBI:16422"/>
        <dbReference type="ChEBI" id="CHEBI:17263"/>
        <dbReference type="ChEBI" id="CHEBI:57618"/>
        <dbReference type="ChEBI" id="CHEBI:58210"/>
        <dbReference type="EC" id="1.14.14.14"/>
    </reaction>
</comment>
<evidence type="ECO:0000259" key="18">
    <source>
        <dbReference type="PROSITE" id="PS50188"/>
    </source>
</evidence>
<organism evidence="19 20">
    <name type="scientific">Oncorhynchus mykiss</name>
    <name type="common">Rainbow trout</name>
    <name type="synonym">Salmo gairdneri</name>
    <dbReference type="NCBI Taxonomy" id="8022"/>
    <lineage>
        <taxon>Eukaryota</taxon>
        <taxon>Metazoa</taxon>
        <taxon>Chordata</taxon>
        <taxon>Craniata</taxon>
        <taxon>Vertebrata</taxon>
        <taxon>Euteleostomi</taxon>
        <taxon>Actinopterygii</taxon>
        <taxon>Neopterygii</taxon>
        <taxon>Teleostei</taxon>
        <taxon>Protacanthopterygii</taxon>
        <taxon>Salmoniformes</taxon>
        <taxon>Salmonidae</taxon>
        <taxon>Salmoninae</taxon>
        <taxon>Oncorhynchus</taxon>
    </lineage>
</organism>
<keyword evidence="6 15" id="KW-0408">Iron</keyword>
<evidence type="ECO:0000256" key="15">
    <source>
        <dbReference type="PIRSR" id="PIRSR602401-1"/>
    </source>
</evidence>
<evidence type="ECO:0000256" key="2">
    <source>
        <dbReference type="ARBA" id="ARBA00010617"/>
    </source>
</evidence>
<feature type="domain" description="B30.2/SPRY" evidence="18">
    <location>
        <begin position="656"/>
        <end position="848"/>
    </location>
</feature>
<evidence type="ECO:0000256" key="12">
    <source>
        <dbReference type="ARBA" id="ARBA00043174"/>
    </source>
</evidence>
<dbReference type="FunFam" id="2.60.120.920:FF:000004">
    <property type="entry name" value="Butyrophilin subfamily 1 member A1"/>
    <property type="match status" value="1"/>
</dbReference>
<feature type="binding site" description="axial binding residue" evidence="15">
    <location>
        <position position="487"/>
    </location>
    <ligand>
        <name>heme</name>
        <dbReference type="ChEBI" id="CHEBI:30413"/>
    </ligand>
    <ligandPart>
        <name>Fe</name>
        <dbReference type="ChEBI" id="CHEBI:18248"/>
    </ligandPart>
</feature>
<dbReference type="SUPFAM" id="SSF48264">
    <property type="entry name" value="Cytochrome P450"/>
    <property type="match status" value="1"/>
</dbReference>
<dbReference type="PANTHER" id="PTHR24291">
    <property type="entry name" value="CYTOCHROME P450 FAMILY 4"/>
    <property type="match status" value="1"/>
</dbReference>
<keyword evidence="7" id="KW-0503">Monooxygenase</keyword>
<keyword evidence="17" id="KW-0812">Transmembrane</keyword>
<keyword evidence="4 15" id="KW-0479">Metal-binding</keyword>
<evidence type="ECO:0000256" key="17">
    <source>
        <dbReference type="SAM" id="Phobius"/>
    </source>
</evidence>
<dbReference type="SMART" id="SM00449">
    <property type="entry name" value="SPRY"/>
    <property type="match status" value="1"/>
</dbReference>
<dbReference type="FunFam" id="1.10.630.10:FF:000005">
    <property type="entry name" value="cytochrome P450 4F22 isoform X2"/>
    <property type="match status" value="1"/>
</dbReference>
<dbReference type="InterPro" id="IPR003879">
    <property type="entry name" value="Butyrophylin_SPRY"/>
</dbReference>
<evidence type="ECO:0000256" key="10">
    <source>
        <dbReference type="ARBA" id="ARBA00038885"/>
    </source>
</evidence>
<feature type="transmembrane region" description="Helical" evidence="17">
    <location>
        <begin position="28"/>
        <end position="52"/>
    </location>
</feature>
<dbReference type="PROSITE" id="PS50188">
    <property type="entry name" value="B302_SPRY"/>
    <property type="match status" value="1"/>
</dbReference>
<dbReference type="InterPro" id="IPR036396">
    <property type="entry name" value="Cyt_P450_sf"/>
</dbReference>
<reference evidence="19" key="1">
    <citation type="submission" date="2020-07" db="EMBL/GenBank/DDBJ databases">
        <title>A long reads based de novo assembly of the rainbow trout Arlee double haploid line genome.</title>
        <authorList>
            <person name="Gao G."/>
            <person name="Palti Y."/>
        </authorList>
    </citation>
    <scope>NUCLEOTIDE SEQUENCE [LARGE SCALE GENOMIC DNA]</scope>
</reference>
<feature type="compositionally biased region" description="Basic and acidic residues" evidence="16">
    <location>
        <begin position="291"/>
        <end position="309"/>
    </location>
</feature>
<evidence type="ECO:0000313" key="19">
    <source>
        <dbReference type="Ensembl" id="ENSOMYP00000001882.2"/>
    </source>
</evidence>
<evidence type="ECO:0000313" key="20">
    <source>
        <dbReference type="Proteomes" id="UP000694395"/>
    </source>
</evidence>
<dbReference type="PROSITE" id="PS00086">
    <property type="entry name" value="CYTOCHROME_P450"/>
    <property type="match status" value="1"/>
</dbReference>
<comment type="function">
    <text evidence="9">Catalyzes the formation of aromatic C18 estrogens from C19 androgens.</text>
</comment>
<keyword evidence="20" id="KW-1185">Reference proteome</keyword>
<evidence type="ECO:0000256" key="4">
    <source>
        <dbReference type="ARBA" id="ARBA00022723"/>
    </source>
</evidence>
<evidence type="ECO:0000256" key="13">
    <source>
        <dbReference type="ARBA" id="ARBA00047938"/>
    </source>
</evidence>
<comment type="cofactor">
    <cofactor evidence="15">
        <name>heme</name>
        <dbReference type="ChEBI" id="CHEBI:30413"/>
    </cofactor>
</comment>
<dbReference type="GO" id="GO:0005789">
    <property type="term" value="C:endoplasmic reticulum membrane"/>
    <property type="evidence" value="ECO:0007669"/>
    <property type="project" value="UniProtKB-SubCell"/>
</dbReference>
<keyword evidence="17" id="KW-1133">Transmembrane helix</keyword>
<evidence type="ECO:0000256" key="3">
    <source>
        <dbReference type="ARBA" id="ARBA00022617"/>
    </source>
</evidence>
<evidence type="ECO:0000256" key="7">
    <source>
        <dbReference type="ARBA" id="ARBA00023033"/>
    </source>
</evidence>
<dbReference type="Gene3D" id="1.10.630.10">
    <property type="entry name" value="Cytochrome P450"/>
    <property type="match status" value="1"/>
</dbReference>
<evidence type="ECO:0000256" key="11">
    <source>
        <dbReference type="ARBA" id="ARBA00042499"/>
    </source>
</evidence>
<evidence type="ECO:0000256" key="5">
    <source>
        <dbReference type="ARBA" id="ARBA00022824"/>
    </source>
</evidence>
<keyword evidence="8 17" id="KW-0472">Membrane</keyword>
<keyword evidence="5" id="KW-0256">Endoplasmic reticulum</keyword>
<proteinExistence type="inferred from homology"/>
<dbReference type="CDD" id="cd12893">
    <property type="entry name" value="SPRY_PRY_TRIM35"/>
    <property type="match status" value="1"/>
</dbReference>
<dbReference type="Proteomes" id="UP000694395">
    <property type="component" value="Chromosome 1"/>
</dbReference>
<dbReference type="GO" id="GO:0070330">
    <property type="term" value="F:aromatase activity"/>
    <property type="evidence" value="ECO:0007669"/>
    <property type="project" value="UniProtKB-EC"/>
</dbReference>
<dbReference type="InterPro" id="IPR001870">
    <property type="entry name" value="B30.2/SPRY"/>
</dbReference>
<dbReference type="GO" id="GO:0020037">
    <property type="term" value="F:heme binding"/>
    <property type="evidence" value="ECO:0007669"/>
    <property type="project" value="InterPro"/>
</dbReference>
<dbReference type="AlphaFoldDB" id="A0A8C7ND98"/>
<feature type="region of interest" description="Disordered" evidence="16">
    <location>
        <begin position="291"/>
        <end position="310"/>
    </location>
</feature>
<dbReference type="PANTHER" id="PTHR24291:SF210">
    <property type="entry name" value="CYTOCHROME P450 FAMILY 4 SUBFAMILY F MEMBER 11"/>
    <property type="match status" value="1"/>
</dbReference>
<dbReference type="InterPro" id="IPR043136">
    <property type="entry name" value="B30.2/SPRY_sf"/>
</dbReference>
<dbReference type="InterPro" id="IPR006574">
    <property type="entry name" value="PRY"/>
</dbReference>
<dbReference type="InterPro" id="IPR050196">
    <property type="entry name" value="Cytochrome_P450_Monoox"/>
</dbReference>
<dbReference type="GeneTree" id="ENSGT00940000165189"/>
<name>A0A8C7ND98_ONCMY</name>
<evidence type="ECO:0000256" key="6">
    <source>
        <dbReference type="ARBA" id="ARBA00023004"/>
    </source>
</evidence>
<dbReference type="Pfam" id="PF00622">
    <property type="entry name" value="SPRY"/>
    <property type="match status" value="1"/>
</dbReference>
<dbReference type="Gene3D" id="2.60.120.920">
    <property type="match status" value="1"/>
</dbReference>
<dbReference type="Pfam" id="PF00067">
    <property type="entry name" value="p450"/>
    <property type="match status" value="1"/>
</dbReference>
<evidence type="ECO:0000256" key="16">
    <source>
        <dbReference type="SAM" id="MobiDB-lite"/>
    </source>
</evidence>
<keyword evidence="3 15" id="KW-0349">Heme</keyword>
<dbReference type="EC" id="1.14.14.14" evidence="10"/>
<dbReference type="PRINTS" id="PR00463">
    <property type="entry name" value="EP450I"/>
</dbReference>
<reference evidence="19" key="3">
    <citation type="submission" date="2025-09" db="UniProtKB">
        <authorList>
            <consortium name="Ensembl"/>
        </authorList>
    </citation>
    <scope>IDENTIFICATION</scope>
</reference>
<dbReference type="PRINTS" id="PR01407">
    <property type="entry name" value="BUTYPHLNCDUF"/>
</dbReference>